<dbReference type="InterPro" id="IPR036259">
    <property type="entry name" value="MFS_trans_sf"/>
</dbReference>
<evidence type="ECO:0000256" key="3">
    <source>
        <dbReference type="ARBA" id="ARBA00022692"/>
    </source>
</evidence>
<feature type="transmembrane region" description="Helical" evidence="6">
    <location>
        <begin position="72"/>
        <end position="91"/>
    </location>
</feature>
<comment type="caution">
    <text evidence="7">The sequence shown here is derived from an EMBL/GenBank/DDBJ whole genome shotgun (WGS) entry which is preliminary data.</text>
</comment>
<dbReference type="AlphaFoldDB" id="A0A9P7YWI6"/>
<feature type="transmembrane region" description="Helical" evidence="6">
    <location>
        <begin position="170"/>
        <end position="192"/>
    </location>
</feature>
<feature type="transmembrane region" description="Helical" evidence="6">
    <location>
        <begin position="254"/>
        <end position="271"/>
    </location>
</feature>
<evidence type="ECO:0000256" key="4">
    <source>
        <dbReference type="ARBA" id="ARBA00022989"/>
    </source>
</evidence>
<feature type="transmembrane region" description="Helical" evidence="6">
    <location>
        <begin position="283"/>
        <end position="301"/>
    </location>
</feature>
<evidence type="ECO:0000256" key="6">
    <source>
        <dbReference type="SAM" id="Phobius"/>
    </source>
</evidence>
<proteinExistence type="predicted"/>
<keyword evidence="5 6" id="KW-0472">Membrane</keyword>
<dbReference type="OrthoDB" id="4139357at2759"/>
<evidence type="ECO:0000313" key="7">
    <source>
        <dbReference type="EMBL" id="KAG9240545.1"/>
    </source>
</evidence>
<dbReference type="Pfam" id="PF06609">
    <property type="entry name" value="TRI12"/>
    <property type="match status" value="1"/>
</dbReference>
<dbReference type="PANTHER" id="PTHR23501:SF195">
    <property type="entry name" value="PEP5"/>
    <property type="match status" value="1"/>
</dbReference>
<accession>A0A9P7YWI6</accession>
<keyword evidence="4 6" id="KW-1133">Transmembrane helix</keyword>
<dbReference type="GO" id="GO:0022857">
    <property type="term" value="F:transmembrane transporter activity"/>
    <property type="evidence" value="ECO:0007669"/>
    <property type="project" value="InterPro"/>
</dbReference>
<sequence length="451" mass="48473">MIAGANTDLFGRRWFLVGGNLVCFVGHIIVGTAKSTNQIIAGMALTGLGAGTCQMAAFALTELLPNKWRHIGVVLADLAVYITVVIIPITARYGYFVGNWRTNFYAAAGLQAASFVGLLLLYFSPAHPLGLPYAQAFAELDYIGIFLFIAGFLPILMDIIWASSFPSTDAHVVVPLVIGSVVMVGFALWKTYGNAKHPLTPNNIFTSSRGREFTAPCIALAIINMFYYSSSIIWPTMVTVFYADPKDWKRAAALSLPQGLAITLGVLLSIFGSKIRNWQWQQAAAVTIMVIFGSLLGLGNPGNQNMMIAFLIISQVGYGRAIYLCIAITQMVAQAVYLAISTSTVTKWTAKLVPVAALGAGVTADQITSLMGLVGTANFTTTYDASVVTAVNGAIQKANERGIQGIAYTSLAFGIVGIIACLFCKDVDAKMTNKIEMYIENSKMAERNSHH</sequence>
<feature type="transmembrane region" description="Helical" evidence="6">
    <location>
        <begin position="352"/>
        <end position="374"/>
    </location>
</feature>
<dbReference type="Gene3D" id="1.20.1250.20">
    <property type="entry name" value="MFS general substrate transporter like domains"/>
    <property type="match status" value="1"/>
</dbReference>
<dbReference type="Proteomes" id="UP000887226">
    <property type="component" value="Unassembled WGS sequence"/>
</dbReference>
<dbReference type="InterPro" id="IPR010573">
    <property type="entry name" value="MFS_Str1/Tri12-like"/>
</dbReference>
<keyword evidence="8" id="KW-1185">Reference proteome</keyword>
<evidence type="ECO:0000256" key="1">
    <source>
        <dbReference type="ARBA" id="ARBA00004141"/>
    </source>
</evidence>
<dbReference type="GO" id="GO:0005886">
    <property type="term" value="C:plasma membrane"/>
    <property type="evidence" value="ECO:0007669"/>
    <property type="project" value="TreeGrafter"/>
</dbReference>
<evidence type="ECO:0000313" key="8">
    <source>
        <dbReference type="Proteomes" id="UP000887226"/>
    </source>
</evidence>
<dbReference type="SUPFAM" id="SSF103473">
    <property type="entry name" value="MFS general substrate transporter"/>
    <property type="match status" value="1"/>
</dbReference>
<keyword evidence="2" id="KW-0813">Transport</keyword>
<gene>
    <name evidence="7" type="ORF">BJ878DRAFT_584921</name>
</gene>
<dbReference type="EMBL" id="MU254412">
    <property type="protein sequence ID" value="KAG9240545.1"/>
    <property type="molecule type" value="Genomic_DNA"/>
</dbReference>
<feature type="transmembrane region" description="Helical" evidence="6">
    <location>
        <begin position="143"/>
        <end position="164"/>
    </location>
</feature>
<feature type="transmembrane region" description="Helical" evidence="6">
    <location>
        <begin position="213"/>
        <end position="234"/>
    </location>
</feature>
<comment type="subcellular location">
    <subcellularLocation>
        <location evidence="1">Membrane</location>
        <topology evidence="1">Multi-pass membrane protein</topology>
    </subcellularLocation>
</comment>
<feature type="transmembrane region" description="Helical" evidence="6">
    <location>
        <begin position="103"/>
        <end position="123"/>
    </location>
</feature>
<feature type="transmembrane region" description="Helical" evidence="6">
    <location>
        <begin position="321"/>
        <end position="340"/>
    </location>
</feature>
<reference evidence="7" key="1">
    <citation type="journal article" date="2021" name="IMA Fungus">
        <title>Genomic characterization of three marine fungi, including Emericellopsis atlantica sp. nov. with signatures of a generalist lifestyle and marine biomass degradation.</title>
        <authorList>
            <person name="Hagestad O.C."/>
            <person name="Hou L."/>
            <person name="Andersen J.H."/>
            <person name="Hansen E.H."/>
            <person name="Altermark B."/>
            <person name="Li C."/>
            <person name="Kuhnert E."/>
            <person name="Cox R.J."/>
            <person name="Crous P.W."/>
            <person name="Spatafora J.W."/>
            <person name="Lail K."/>
            <person name="Amirebrahimi M."/>
            <person name="Lipzen A."/>
            <person name="Pangilinan J."/>
            <person name="Andreopoulos W."/>
            <person name="Hayes R.D."/>
            <person name="Ng V."/>
            <person name="Grigoriev I.V."/>
            <person name="Jackson S.A."/>
            <person name="Sutton T.D.S."/>
            <person name="Dobson A.D.W."/>
            <person name="Rama T."/>
        </authorList>
    </citation>
    <scope>NUCLEOTIDE SEQUENCE</scope>
    <source>
        <strain evidence="7">TRa3180A</strain>
    </source>
</reference>
<evidence type="ECO:0000256" key="2">
    <source>
        <dbReference type="ARBA" id="ARBA00022448"/>
    </source>
</evidence>
<feature type="transmembrane region" description="Helical" evidence="6">
    <location>
        <begin position="14"/>
        <end position="33"/>
    </location>
</feature>
<dbReference type="PANTHER" id="PTHR23501">
    <property type="entry name" value="MAJOR FACILITATOR SUPERFAMILY"/>
    <property type="match status" value="1"/>
</dbReference>
<feature type="transmembrane region" description="Helical" evidence="6">
    <location>
        <begin position="406"/>
        <end position="424"/>
    </location>
</feature>
<name>A0A9P7YWI6_9HELO</name>
<evidence type="ECO:0000256" key="5">
    <source>
        <dbReference type="ARBA" id="ARBA00023136"/>
    </source>
</evidence>
<organism evidence="7 8">
    <name type="scientific">Calycina marina</name>
    <dbReference type="NCBI Taxonomy" id="1763456"/>
    <lineage>
        <taxon>Eukaryota</taxon>
        <taxon>Fungi</taxon>
        <taxon>Dikarya</taxon>
        <taxon>Ascomycota</taxon>
        <taxon>Pezizomycotina</taxon>
        <taxon>Leotiomycetes</taxon>
        <taxon>Helotiales</taxon>
        <taxon>Pezizellaceae</taxon>
        <taxon>Calycina</taxon>
    </lineage>
</organism>
<feature type="transmembrane region" description="Helical" evidence="6">
    <location>
        <begin position="39"/>
        <end position="60"/>
    </location>
</feature>
<keyword evidence="3 6" id="KW-0812">Transmembrane</keyword>
<protein>
    <submittedName>
        <fullName evidence="7">Fungal trichothecene efflux pump-domain-containing protein</fullName>
    </submittedName>
</protein>